<dbReference type="SUPFAM" id="SSF46894">
    <property type="entry name" value="C-terminal effector domain of the bipartite response regulators"/>
    <property type="match status" value="1"/>
</dbReference>
<protein>
    <submittedName>
        <fullName evidence="5">Response regulator transcription factor</fullName>
    </submittedName>
</protein>
<dbReference type="InterPro" id="IPR011006">
    <property type="entry name" value="CheY-like_superfamily"/>
</dbReference>
<dbReference type="PROSITE" id="PS50110">
    <property type="entry name" value="RESPONSE_REGULATORY"/>
    <property type="match status" value="1"/>
</dbReference>
<dbReference type="EMBL" id="JANAFB010000003">
    <property type="protein sequence ID" value="MCP3424839.1"/>
    <property type="molecule type" value="Genomic_DNA"/>
</dbReference>
<dbReference type="RefSeq" id="WP_254164766.1">
    <property type="nucleotide sequence ID" value="NZ_JANAFB010000003.1"/>
</dbReference>
<dbReference type="Proteomes" id="UP001139502">
    <property type="component" value="Unassembled WGS sequence"/>
</dbReference>
<dbReference type="InterPro" id="IPR000792">
    <property type="entry name" value="Tscrpt_reg_LuxR_C"/>
</dbReference>
<keyword evidence="1" id="KW-0238">DNA-binding</keyword>
<reference evidence="5" key="1">
    <citation type="submission" date="2022-06" db="EMBL/GenBank/DDBJ databases">
        <title>Rothia sp. isolated from sandalwood seedling.</title>
        <authorList>
            <person name="Tuikhar N."/>
            <person name="Kirdat K."/>
            <person name="Thorat V."/>
            <person name="Swetha P."/>
            <person name="Padma S."/>
            <person name="Sundararaj R."/>
            <person name="Yadav A."/>
        </authorList>
    </citation>
    <scope>NUCLEOTIDE SEQUENCE</scope>
    <source>
        <strain evidence="5">AR01</strain>
    </source>
</reference>
<sequence length="203" mass="21326">MTPIRVLIADDQQLVRGALAALLSMEGDIEVVGEVGRGDEVAGAVERGDPDVVLMDIEMPGGSGIDAARALREAGSRCAVVIVTTFGRPGYLQRALAEGVRGFVVKDTPPAQLAEAVRRVHSGLRVIDPSLAEQSLLARENPLTEREAEVCRAAAAGAGIKEIAAALHLSGGTVRNHLSSVIGKTSARNRHEAVRVAEENGWL</sequence>
<evidence type="ECO:0000259" key="3">
    <source>
        <dbReference type="PROSITE" id="PS50043"/>
    </source>
</evidence>
<dbReference type="CDD" id="cd19930">
    <property type="entry name" value="REC_DesR-like"/>
    <property type="match status" value="1"/>
</dbReference>
<dbReference type="PANTHER" id="PTHR43214:SF42">
    <property type="entry name" value="TRANSCRIPTIONAL REGULATORY PROTEIN DESR"/>
    <property type="match status" value="1"/>
</dbReference>
<dbReference type="PROSITE" id="PS50043">
    <property type="entry name" value="HTH_LUXR_2"/>
    <property type="match status" value="1"/>
</dbReference>
<organism evidence="5 6">
    <name type="scientific">Rothia santali</name>
    <dbReference type="NCBI Taxonomy" id="2949643"/>
    <lineage>
        <taxon>Bacteria</taxon>
        <taxon>Bacillati</taxon>
        <taxon>Actinomycetota</taxon>
        <taxon>Actinomycetes</taxon>
        <taxon>Micrococcales</taxon>
        <taxon>Micrococcaceae</taxon>
        <taxon>Rothia</taxon>
    </lineage>
</organism>
<feature type="domain" description="HTH luxR-type" evidence="3">
    <location>
        <begin position="136"/>
        <end position="201"/>
    </location>
</feature>
<dbReference type="SMART" id="SM00421">
    <property type="entry name" value="HTH_LUXR"/>
    <property type="match status" value="1"/>
</dbReference>
<dbReference type="AlphaFoldDB" id="A0A9X2KHI9"/>
<evidence type="ECO:0000259" key="4">
    <source>
        <dbReference type="PROSITE" id="PS50110"/>
    </source>
</evidence>
<feature type="modified residue" description="4-aspartylphosphate" evidence="2">
    <location>
        <position position="56"/>
    </location>
</feature>
<comment type="caution">
    <text evidence="5">The sequence shown here is derived from an EMBL/GenBank/DDBJ whole genome shotgun (WGS) entry which is preliminary data.</text>
</comment>
<name>A0A9X2KHI9_9MICC</name>
<evidence type="ECO:0000256" key="1">
    <source>
        <dbReference type="ARBA" id="ARBA00023125"/>
    </source>
</evidence>
<dbReference type="CDD" id="cd06170">
    <property type="entry name" value="LuxR_C_like"/>
    <property type="match status" value="1"/>
</dbReference>
<evidence type="ECO:0000313" key="5">
    <source>
        <dbReference type="EMBL" id="MCP3424839.1"/>
    </source>
</evidence>
<proteinExistence type="predicted"/>
<dbReference type="GO" id="GO:0000160">
    <property type="term" value="P:phosphorelay signal transduction system"/>
    <property type="evidence" value="ECO:0007669"/>
    <property type="project" value="InterPro"/>
</dbReference>
<dbReference type="SUPFAM" id="SSF52172">
    <property type="entry name" value="CheY-like"/>
    <property type="match status" value="1"/>
</dbReference>
<dbReference type="GO" id="GO:0006355">
    <property type="term" value="P:regulation of DNA-templated transcription"/>
    <property type="evidence" value="ECO:0007669"/>
    <property type="project" value="InterPro"/>
</dbReference>
<dbReference type="PRINTS" id="PR00038">
    <property type="entry name" value="HTHLUXR"/>
</dbReference>
<accession>A0A9X2KHI9</accession>
<dbReference type="InterPro" id="IPR001789">
    <property type="entry name" value="Sig_transdc_resp-reg_receiver"/>
</dbReference>
<dbReference type="Gene3D" id="3.40.50.2300">
    <property type="match status" value="1"/>
</dbReference>
<gene>
    <name evidence="5" type="ORF">NBM05_02020</name>
</gene>
<dbReference type="InterPro" id="IPR016032">
    <property type="entry name" value="Sig_transdc_resp-reg_C-effctor"/>
</dbReference>
<dbReference type="PANTHER" id="PTHR43214">
    <property type="entry name" value="TWO-COMPONENT RESPONSE REGULATOR"/>
    <property type="match status" value="1"/>
</dbReference>
<evidence type="ECO:0000313" key="6">
    <source>
        <dbReference type="Proteomes" id="UP001139502"/>
    </source>
</evidence>
<keyword evidence="6" id="KW-1185">Reference proteome</keyword>
<feature type="domain" description="Response regulatory" evidence="4">
    <location>
        <begin position="5"/>
        <end position="121"/>
    </location>
</feature>
<dbReference type="SMART" id="SM00448">
    <property type="entry name" value="REC"/>
    <property type="match status" value="1"/>
</dbReference>
<dbReference type="InterPro" id="IPR039420">
    <property type="entry name" value="WalR-like"/>
</dbReference>
<dbReference type="Pfam" id="PF00196">
    <property type="entry name" value="GerE"/>
    <property type="match status" value="1"/>
</dbReference>
<keyword evidence="2" id="KW-0597">Phosphoprotein</keyword>
<dbReference type="GO" id="GO:0003677">
    <property type="term" value="F:DNA binding"/>
    <property type="evidence" value="ECO:0007669"/>
    <property type="project" value="UniProtKB-KW"/>
</dbReference>
<evidence type="ECO:0000256" key="2">
    <source>
        <dbReference type="PROSITE-ProRule" id="PRU00169"/>
    </source>
</evidence>
<dbReference type="Pfam" id="PF00072">
    <property type="entry name" value="Response_reg"/>
    <property type="match status" value="1"/>
</dbReference>